<dbReference type="InterPro" id="IPR054052">
    <property type="entry name" value="Y16Q-like"/>
</dbReference>
<name>A0A9D2HZW2_9LACT</name>
<protein>
    <submittedName>
        <fullName evidence="1">Uncharacterized protein</fullName>
    </submittedName>
</protein>
<reference evidence="1" key="2">
    <citation type="submission" date="2021-04" db="EMBL/GenBank/DDBJ databases">
        <authorList>
            <person name="Gilroy R."/>
        </authorList>
    </citation>
    <scope>NUCLEOTIDE SEQUENCE</scope>
    <source>
        <strain evidence="1">CHK171-505</strain>
    </source>
</reference>
<dbReference type="EMBL" id="DWYW01000004">
    <property type="protein sequence ID" value="HJA89194.1"/>
    <property type="molecule type" value="Genomic_DNA"/>
</dbReference>
<evidence type="ECO:0000313" key="2">
    <source>
        <dbReference type="Proteomes" id="UP000886856"/>
    </source>
</evidence>
<proteinExistence type="predicted"/>
<comment type="caution">
    <text evidence="1">The sequence shown here is derived from an EMBL/GenBank/DDBJ whole genome shotgun (WGS) entry which is preliminary data.</text>
</comment>
<dbReference type="Proteomes" id="UP000886856">
    <property type="component" value="Unassembled WGS sequence"/>
</dbReference>
<gene>
    <name evidence="1" type="ORF">H9948_00190</name>
</gene>
<sequence>MELKETVEMMNSEDYRERFTAEYQQLRIRTLGLEEMLHKYKQDKLSFAPSCSYELLRAQLNSMKAYAGILEERARIEHIKLY</sequence>
<dbReference type="Pfam" id="PF21825">
    <property type="entry name" value="crAss001_48"/>
    <property type="match status" value="1"/>
</dbReference>
<reference evidence="1" key="1">
    <citation type="journal article" date="2021" name="PeerJ">
        <title>Extensive microbial diversity within the chicken gut microbiome revealed by metagenomics and culture.</title>
        <authorList>
            <person name="Gilroy R."/>
            <person name="Ravi A."/>
            <person name="Getino M."/>
            <person name="Pursley I."/>
            <person name="Horton D.L."/>
            <person name="Alikhan N.F."/>
            <person name="Baker D."/>
            <person name="Gharbi K."/>
            <person name="Hall N."/>
            <person name="Watson M."/>
            <person name="Adriaenssens E.M."/>
            <person name="Foster-Nyarko E."/>
            <person name="Jarju S."/>
            <person name="Secka A."/>
            <person name="Antonio M."/>
            <person name="Oren A."/>
            <person name="Chaudhuri R.R."/>
            <person name="La Ragione R."/>
            <person name="Hildebrand F."/>
            <person name="Pallen M.J."/>
        </authorList>
    </citation>
    <scope>NUCLEOTIDE SEQUENCE</scope>
    <source>
        <strain evidence="1">CHK171-505</strain>
    </source>
</reference>
<dbReference type="AlphaFoldDB" id="A0A9D2HZW2"/>
<organism evidence="1 2">
    <name type="scientific">Candidatus Jeotgalibaca merdavium</name>
    <dbReference type="NCBI Taxonomy" id="2838627"/>
    <lineage>
        <taxon>Bacteria</taxon>
        <taxon>Bacillati</taxon>
        <taxon>Bacillota</taxon>
        <taxon>Bacilli</taxon>
        <taxon>Lactobacillales</taxon>
        <taxon>Carnobacteriaceae</taxon>
        <taxon>Jeotgalibaca</taxon>
    </lineage>
</organism>
<evidence type="ECO:0000313" key="1">
    <source>
        <dbReference type="EMBL" id="HJA89194.1"/>
    </source>
</evidence>
<accession>A0A9D2HZW2</accession>